<proteinExistence type="predicted"/>
<name>A0ABS4CKY0_9ENTE</name>
<evidence type="ECO:0000313" key="2">
    <source>
        <dbReference type="Proteomes" id="UP000673375"/>
    </source>
</evidence>
<accession>A0ABS4CKY0</accession>
<organism evidence="1 2">
    <name type="scientific">Enterococcus larvae</name>
    <dbReference type="NCBI Taxonomy" id="2794352"/>
    <lineage>
        <taxon>Bacteria</taxon>
        <taxon>Bacillati</taxon>
        <taxon>Bacillota</taxon>
        <taxon>Bacilli</taxon>
        <taxon>Lactobacillales</taxon>
        <taxon>Enterococcaceae</taxon>
        <taxon>Enterococcus</taxon>
    </lineage>
</organism>
<dbReference type="Proteomes" id="UP000673375">
    <property type="component" value="Unassembled WGS sequence"/>
</dbReference>
<comment type="caution">
    <text evidence="1">The sequence shown here is derived from an EMBL/GenBank/DDBJ whole genome shotgun (WGS) entry which is preliminary data.</text>
</comment>
<reference evidence="1 2" key="1">
    <citation type="submission" date="2020-12" db="EMBL/GenBank/DDBJ databases">
        <title>Vagococcus allomyrinae sp. nov. and Enterococcus lavae sp. nov., isolated from the larvae of Allomyrina dichotoma.</title>
        <authorList>
            <person name="Lee S.D."/>
        </authorList>
    </citation>
    <scope>NUCLEOTIDE SEQUENCE [LARGE SCALE GENOMIC DNA]</scope>
    <source>
        <strain evidence="1 2">BWM-S5</strain>
    </source>
</reference>
<evidence type="ECO:0000313" key="1">
    <source>
        <dbReference type="EMBL" id="MBP1047196.1"/>
    </source>
</evidence>
<protein>
    <submittedName>
        <fullName evidence="1">Uncharacterized protein</fullName>
    </submittedName>
</protein>
<dbReference type="EMBL" id="JAEDXU010000006">
    <property type="protein sequence ID" value="MBP1047196.1"/>
    <property type="molecule type" value="Genomic_DNA"/>
</dbReference>
<gene>
    <name evidence="1" type="ORF">I6N96_13015</name>
</gene>
<keyword evidence="2" id="KW-1185">Reference proteome</keyword>
<sequence>MKVMERPDERRALEILQIVFPEKYKEAALVDKPDIQNPLKSIGVEVTQSLKEGVLHALGESYTSSQSEHEMVDRLKKEYGTDTIRMTLTLPDGTIKRVGISLANWDSLFNLTEAYDNKLKKLQSGNYTLFNENNLFIFVFWEDESYIWRLLAHLSEIKAALYYDIVYVYSSPFLYEIDCNLKKIEKYRCE</sequence>